<comment type="caution">
    <text evidence="1">The sequence shown here is derived from an EMBL/GenBank/DDBJ whole genome shotgun (WGS) entry which is preliminary data.</text>
</comment>
<dbReference type="RefSeq" id="WP_387413795.1">
    <property type="nucleotide sequence ID" value="NZ_JBIASD010000014.1"/>
</dbReference>
<accession>A0ABW6STQ5</accession>
<protein>
    <submittedName>
        <fullName evidence="1">Uncharacterized protein</fullName>
    </submittedName>
</protein>
<sequence length="60" mass="6409">MFMVAASAPRRDRPAETILIGTVVVAGLIAMGEKTVSTNYAINAIGHAHRARRGYGQNAR</sequence>
<evidence type="ECO:0000313" key="2">
    <source>
        <dbReference type="Proteomes" id="UP001602013"/>
    </source>
</evidence>
<name>A0ABW6STQ5_9ACTN</name>
<evidence type="ECO:0000313" key="1">
    <source>
        <dbReference type="EMBL" id="MFF3668316.1"/>
    </source>
</evidence>
<dbReference type="EMBL" id="JBIASD010000014">
    <property type="protein sequence ID" value="MFF3668316.1"/>
    <property type="molecule type" value="Genomic_DNA"/>
</dbReference>
<organism evidence="1 2">
    <name type="scientific">Microtetraspora malaysiensis</name>
    <dbReference type="NCBI Taxonomy" id="161358"/>
    <lineage>
        <taxon>Bacteria</taxon>
        <taxon>Bacillati</taxon>
        <taxon>Actinomycetota</taxon>
        <taxon>Actinomycetes</taxon>
        <taxon>Streptosporangiales</taxon>
        <taxon>Streptosporangiaceae</taxon>
        <taxon>Microtetraspora</taxon>
    </lineage>
</organism>
<reference evidence="1 2" key="1">
    <citation type="submission" date="2024-10" db="EMBL/GenBank/DDBJ databases">
        <title>The Natural Products Discovery Center: Release of the First 8490 Sequenced Strains for Exploring Actinobacteria Biosynthetic Diversity.</title>
        <authorList>
            <person name="Kalkreuter E."/>
            <person name="Kautsar S.A."/>
            <person name="Yang D."/>
            <person name="Bader C.D."/>
            <person name="Teijaro C.N."/>
            <person name="Fluegel L."/>
            <person name="Davis C.M."/>
            <person name="Simpson J.R."/>
            <person name="Lauterbach L."/>
            <person name="Steele A.D."/>
            <person name="Gui C."/>
            <person name="Meng S."/>
            <person name="Li G."/>
            <person name="Viehrig K."/>
            <person name="Ye F."/>
            <person name="Su P."/>
            <person name="Kiefer A.F."/>
            <person name="Nichols A."/>
            <person name="Cepeda A.J."/>
            <person name="Yan W."/>
            <person name="Fan B."/>
            <person name="Jiang Y."/>
            <person name="Adhikari A."/>
            <person name="Zheng C.-J."/>
            <person name="Schuster L."/>
            <person name="Cowan T.M."/>
            <person name="Smanski M.J."/>
            <person name="Chevrette M.G."/>
            <person name="De Carvalho L.P.S."/>
            <person name="Shen B."/>
        </authorList>
    </citation>
    <scope>NUCLEOTIDE SEQUENCE [LARGE SCALE GENOMIC DNA]</scope>
    <source>
        <strain evidence="1 2">NPDC002173</strain>
    </source>
</reference>
<gene>
    <name evidence="1" type="ORF">ACFYXI_22270</name>
</gene>
<keyword evidence="2" id="KW-1185">Reference proteome</keyword>
<dbReference type="Proteomes" id="UP001602013">
    <property type="component" value="Unassembled WGS sequence"/>
</dbReference>
<proteinExistence type="predicted"/>